<gene>
    <name evidence="2" type="ORF">JKG68_17535</name>
</gene>
<accession>A0A937D0E3</accession>
<evidence type="ECO:0000313" key="3">
    <source>
        <dbReference type="Proteomes" id="UP000605848"/>
    </source>
</evidence>
<reference evidence="2" key="1">
    <citation type="submission" date="2021-01" db="EMBL/GenBank/DDBJ databases">
        <title>Microvirga sp.</title>
        <authorList>
            <person name="Kim M.K."/>
        </authorList>
    </citation>
    <scope>NUCLEOTIDE SEQUENCE</scope>
    <source>
        <strain evidence="2">5420S-16</strain>
    </source>
</reference>
<feature type="region of interest" description="Disordered" evidence="1">
    <location>
        <begin position="62"/>
        <end position="81"/>
    </location>
</feature>
<dbReference type="AlphaFoldDB" id="A0A937D0E3"/>
<evidence type="ECO:0000256" key="1">
    <source>
        <dbReference type="SAM" id="MobiDB-lite"/>
    </source>
</evidence>
<dbReference type="EMBL" id="JAEQMY010000027">
    <property type="protein sequence ID" value="MBL0405766.1"/>
    <property type="molecule type" value="Genomic_DNA"/>
</dbReference>
<evidence type="ECO:0000313" key="2">
    <source>
        <dbReference type="EMBL" id="MBL0405766.1"/>
    </source>
</evidence>
<dbReference type="RefSeq" id="WP_202062129.1">
    <property type="nucleotide sequence ID" value="NZ_JAEQMY010000027.1"/>
</dbReference>
<dbReference type="Proteomes" id="UP000605848">
    <property type="component" value="Unassembled WGS sequence"/>
</dbReference>
<sequence length="81" mass="8620">MAEHGSVLPGTLGIATALPQEAKSGWVRIFHRKGVWQGQFDLTDLGYAPGLRLAAVDIRRKSPDPFAPRGTPTVAPVRSGA</sequence>
<comment type="caution">
    <text evidence="2">The sequence shown here is derived from an EMBL/GenBank/DDBJ whole genome shotgun (WGS) entry which is preliminary data.</text>
</comment>
<keyword evidence="3" id="KW-1185">Reference proteome</keyword>
<organism evidence="2 3">
    <name type="scientific">Microvirga aerilata</name>
    <dbReference type="NCBI Taxonomy" id="670292"/>
    <lineage>
        <taxon>Bacteria</taxon>
        <taxon>Pseudomonadati</taxon>
        <taxon>Pseudomonadota</taxon>
        <taxon>Alphaproteobacteria</taxon>
        <taxon>Hyphomicrobiales</taxon>
        <taxon>Methylobacteriaceae</taxon>
        <taxon>Microvirga</taxon>
    </lineage>
</organism>
<protein>
    <submittedName>
        <fullName evidence="2">Uncharacterized protein</fullName>
    </submittedName>
</protein>
<name>A0A937D0E3_9HYPH</name>
<proteinExistence type="predicted"/>